<dbReference type="PANTHER" id="PTHR33221">
    <property type="entry name" value="WINGED HELIX-TURN-HELIX TRANSCRIPTIONAL REGULATOR, RRF2 FAMILY"/>
    <property type="match status" value="1"/>
</dbReference>
<evidence type="ECO:0000313" key="1">
    <source>
        <dbReference type="EMBL" id="MST87798.1"/>
    </source>
</evidence>
<dbReference type="GO" id="GO:0003700">
    <property type="term" value="F:DNA-binding transcription factor activity"/>
    <property type="evidence" value="ECO:0007669"/>
    <property type="project" value="TreeGrafter"/>
</dbReference>
<gene>
    <name evidence="1" type="ORF">FYJ62_09305</name>
</gene>
<accession>A0A6A8MG87</accession>
<dbReference type="Pfam" id="PF02082">
    <property type="entry name" value="Rrf2"/>
    <property type="match status" value="1"/>
</dbReference>
<organism evidence="1 2">
    <name type="scientific">Lactobacillus porci</name>
    <dbReference type="NCBI Taxonomy" id="2012477"/>
    <lineage>
        <taxon>Bacteria</taxon>
        <taxon>Bacillati</taxon>
        <taxon>Bacillota</taxon>
        <taxon>Bacilli</taxon>
        <taxon>Lactobacillales</taxon>
        <taxon>Lactobacillaceae</taxon>
        <taxon>Lactobacillus</taxon>
    </lineage>
</organism>
<dbReference type="InterPro" id="IPR000944">
    <property type="entry name" value="Tscrpt_reg_Rrf2"/>
</dbReference>
<evidence type="ECO:0000313" key="2">
    <source>
        <dbReference type="Proteomes" id="UP000438120"/>
    </source>
</evidence>
<comment type="caution">
    <text evidence="1">The sequence shown here is derived from an EMBL/GenBank/DDBJ whole genome shotgun (WGS) entry which is preliminary data.</text>
</comment>
<dbReference type="InterPro" id="IPR036390">
    <property type="entry name" value="WH_DNA-bd_sf"/>
</dbReference>
<dbReference type="Proteomes" id="UP000438120">
    <property type="component" value="Unassembled WGS sequence"/>
</dbReference>
<dbReference type="PANTHER" id="PTHR33221:SF15">
    <property type="entry name" value="HTH-TYPE TRANSCRIPTIONAL REGULATOR YWGB-RELATED"/>
    <property type="match status" value="1"/>
</dbReference>
<name>A0A6A8MG87_9LACO</name>
<dbReference type="RefSeq" id="WP_302188386.1">
    <property type="nucleotide sequence ID" value="NZ_JBKZBY010000030.1"/>
</dbReference>
<keyword evidence="2" id="KW-1185">Reference proteome</keyword>
<dbReference type="Gene3D" id="1.10.10.10">
    <property type="entry name" value="Winged helix-like DNA-binding domain superfamily/Winged helix DNA-binding domain"/>
    <property type="match status" value="1"/>
</dbReference>
<protein>
    <submittedName>
        <fullName evidence="1">Rrf2 family transcriptional regulator</fullName>
    </submittedName>
</protein>
<dbReference type="AlphaFoldDB" id="A0A6A8MG87"/>
<dbReference type="EMBL" id="VUMX01000035">
    <property type="protein sequence ID" value="MST87798.1"/>
    <property type="molecule type" value="Genomic_DNA"/>
</dbReference>
<dbReference type="GO" id="GO:0005829">
    <property type="term" value="C:cytosol"/>
    <property type="evidence" value="ECO:0007669"/>
    <property type="project" value="TreeGrafter"/>
</dbReference>
<dbReference type="SUPFAM" id="SSF46785">
    <property type="entry name" value="Winged helix' DNA-binding domain"/>
    <property type="match status" value="1"/>
</dbReference>
<dbReference type="PROSITE" id="PS51197">
    <property type="entry name" value="HTH_RRF2_2"/>
    <property type="match status" value="1"/>
</dbReference>
<dbReference type="InterPro" id="IPR036388">
    <property type="entry name" value="WH-like_DNA-bd_sf"/>
</dbReference>
<reference evidence="1 2" key="1">
    <citation type="submission" date="2019-08" db="EMBL/GenBank/DDBJ databases">
        <title>In-depth cultivation of the pig gut microbiome towards novel bacterial diversity and tailored functional studies.</title>
        <authorList>
            <person name="Wylensek D."/>
            <person name="Hitch T.C.A."/>
            <person name="Clavel T."/>
        </authorList>
    </citation>
    <scope>NUCLEOTIDE SEQUENCE [LARGE SCALE GENOMIC DNA]</scope>
    <source>
        <strain evidence="1 2">Bifido-178-WT-2B</strain>
    </source>
</reference>
<proteinExistence type="predicted"/>
<sequence length="147" mass="16289">MKFSHKLSDALHLLSYIVICHDGDLSSRRIASSIRTNPSTVRSLMTDLRKAGLLKTQQGSAEPELAKDPKDISMYDVFRAVDMEHNLLHVDKDTEPRCIVGGNIQDTLADAYAEVQAAANAKMREISLQDIVDGILQAEAERPDKRA</sequence>